<organism evidence="2 3">
    <name type="scientific">Elysia marginata</name>
    <dbReference type="NCBI Taxonomy" id="1093978"/>
    <lineage>
        <taxon>Eukaryota</taxon>
        <taxon>Metazoa</taxon>
        <taxon>Spiralia</taxon>
        <taxon>Lophotrochozoa</taxon>
        <taxon>Mollusca</taxon>
        <taxon>Gastropoda</taxon>
        <taxon>Heterobranchia</taxon>
        <taxon>Euthyneura</taxon>
        <taxon>Panpulmonata</taxon>
        <taxon>Sacoglossa</taxon>
        <taxon>Placobranchoidea</taxon>
        <taxon>Plakobranchidae</taxon>
        <taxon>Elysia</taxon>
    </lineage>
</organism>
<dbReference type="Proteomes" id="UP000762676">
    <property type="component" value="Unassembled WGS sequence"/>
</dbReference>
<dbReference type="EMBL" id="BMAT01007891">
    <property type="protein sequence ID" value="GFR73639.1"/>
    <property type="molecule type" value="Genomic_DNA"/>
</dbReference>
<dbReference type="InterPro" id="IPR002347">
    <property type="entry name" value="SDR_fam"/>
</dbReference>
<dbReference type="SUPFAM" id="SSF51735">
    <property type="entry name" value="NAD(P)-binding Rossmann-fold domains"/>
    <property type="match status" value="1"/>
</dbReference>
<name>A0AAV4FKQ9_9GAST</name>
<accession>A0AAV4FKQ9</accession>
<dbReference type="AlphaFoldDB" id="A0AAV4FKQ9"/>
<keyword evidence="3" id="KW-1185">Reference proteome</keyword>
<dbReference type="PANTHER" id="PTHR43157">
    <property type="entry name" value="PHOSPHATIDYLINOSITOL-GLYCAN BIOSYNTHESIS CLASS F PROTEIN-RELATED"/>
    <property type="match status" value="1"/>
</dbReference>
<reference evidence="2 3" key="1">
    <citation type="journal article" date="2021" name="Elife">
        <title>Chloroplast acquisition without the gene transfer in kleptoplastic sea slugs, Plakobranchus ocellatus.</title>
        <authorList>
            <person name="Maeda T."/>
            <person name="Takahashi S."/>
            <person name="Yoshida T."/>
            <person name="Shimamura S."/>
            <person name="Takaki Y."/>
            <person name="Nagai Y."/>
            <person name="Toyoda A."/>
            <person name="Suzuki Y."/>
            <person name="Arimoto A."/>
            <person name="Ishii H."/>
            <person name="Satoh N."/>
            <person name="Nishiyama T."/>
            <person name="Hasebe M."/>
            <person name="Maruyama T."/>
            <person name="Minagawa J."/>
            <person name="Obokata J."/>
            <person name="Shigenobu S."/>
        </authorList>
    </citation>
    <scope>NUCLEOTIDE SEQUENCE [LARGE SCALE GENOMIC DNA]</scope>
</reference>
<proteinExistence type="predicted"/>
<protein>
    <submittedName>
        <fullName evidence="2">Retinol dehydrogenase 13</fullName>
    </submittedName>
</protein>
<dbReference type="Pfam" id="PF00106">
    <property type="entry name" value="adh_short"/>
    <property type="match status" value="1"/>
</dbReference>
<comment type="caution">
    <text evidence="2">The sequence shown here is derived from an EMBL/GenBank/DDBJ whole genome shotgun (WGS) entry which is preliminary data.</text>
</comment>
<evidence type="ECO:0000313" key="2">
    <source>
        <dbReference type="EMBL" id="GFR73639.1"/>
    </source>
</evidence>
<gene>
    <name evidence="2" type="ORF">ElyMa_003872200</name>
</gene>
<dbReference type="GO" id="GO:0016491">
    <property type="term" value="F:oxidoreductase activity"/>
    <property type="evidence" value="ECO:0007669"/>
    <property type="project" value="UniProtKB-KW"/>
</dbReference>
<keyword evidence="1" id="KW-0560">Oxidoreductase</keyword>
<dbReference type="Gene3D" id="3.40.50.720">
    <property type="entry name" value="NAD(P)-binding Rossmann-like Domain"/>
    <property type="match status" value="1"/>
</dbReference>
<evidence type="ECO:0000256" key="1">
    <source>
        <dbReference type="ARBA" id="ARBA00023002"/>
    </source>
</evidence>
<sequence>MPASYKGEESIEGKTVIVTGANTGIGKETALELAKRGGRIIMGCRNIEKGQEALKQIVEETRSDQVCLKELDLSSFDSIKKFAKEFNESKLAARSLYVICRSSSDSCLSRKLV</sequence>
<dbReference type="InterPro" id="IPR036291">
    <property type="entry name" value="NAD(P)-bd_dom_sf"/>
</dbReference>
<dbReference type="PANTHER" id="PTHR43157:SF31">
    <property type="entry name" value="PHOSPHATIDYLINOSITOL-GLYCAN BIOSYNTHESIS CLASS F PROTEIN"/>
    <property type="match status" value="1"/>
</dbReference>
<evidence type="ECO:0000313" key="3">
    <source>
        <dbReference type="Proteomes" id="UP000762676"/>
    </source>
</evidence>